<name>A0A3N0AW47_9ACTN</name>
<keyword evidence="1" id="KW-1133">Transmembrane helix</keyword>
<keyword evidence="2" id="KW-0732">Signal</keyword>
<feature type="transmembrane region" description="Helical" evidence="1">
    <location>
        <begin position="174"/>
        <end position="194"/>
    </location>
</feature>
<evidence type="ECO:0000256" key="2">
    <source>
        <dbReference type="SAM" id="SignalP"/>
    </source>
</evidence>
<feature type="transmembrane region" description="Helical" evidence="1">
    <location>
        <begin position="107"/>
        <end position="130"/>
    </location>
</feature>
<feature type="transmembrane region" description="Helical" evidence="1">
    <location>
        <begin position="142"/>
        <end position="167"/>
    </location>
</feature>
<keyword evidence="4" id="KW-1185">Reference proteome</keyword>
<evidence type="ECO:0000256" key="1">
    <source>
        <dbReference type="SAM" id="Phobius"/>
    </source>
</evidence>
<comment type="caution">
    <text evidence="3">The sequence shown here is derived from an EMBL/GenBank/DDBJ whole genome shotgun (WGS) entry which is preliminary data.</text>
</comment>
<dbReference type="Proteomes" id="UP000269591">
    <property type="component" value="Unassembled WGS sequence"/>
</dbReference>
<feature type="transmembrane region" description="Helical" evidence="1">
    <location>
        <begin position="61"/>
        <end position="86"/>
    </location>
</feature>
<keyword evidence="1" id="KW-0472">Membrane</keyword>
<sequence>MTVASIAVALAALTMTSPADANGGPMFMMAGGAPEVIGGAIGFIGNVIDGDAVAASAARTAFVYTVLWIPVAAVYGVAAFSLDFGCGAARVSKARGASLGASGCARMLASFVPLALFYVAACSASFAFKAAQYGAAAGLSDWTGFLFAACTNALLLCSVAAWSAAIYAVVRGTFGAAIIQLGLAVIVLLGYPSAYGSAVAASSADPIFPWCLSPVFHLMNVSSLCAQGTGLLAPAVYSVASCALAFAVAGVALRIREV</sequence>
<accession>A0A3N0AW47</accession>
<dbReference type="EMBL" id="QIBX01000014">
    <property type="protein sequence ID" value="RNL39087.1"/>
    <property type="molecule type" value="Genomic_DNA"/>
</dbReference>
<dbReference type="AlphaFoldDB" id="A0A3N0AW47"/>
<keyword evidence="1" id="KW-0812">Transmembrane</keyword>
<feature type="signal peptide" evidence="2">
    <location>
        <begin position="1"/>
        <end position="21"/>
    </location>
</feature>
<evidence type="ECO:0000313" key="3">
    <source>
        <dbReference type="EMBL" id="RNL39087.1"/>
    </source>
</evidence>
<proteinExistence type="predicted"/>
<reference evidence="4" key="1">
    <citation type="submission" date="2018-05" db="EMBL/GenBank/DDBJ databases">
        <title>Genome Sequencing of selected type strains of the family Eggerthellaceae.</title>
        <authorList>
            <person name="Danylec N."/>
            <person name="Stoll D.A."/>
            <person name="Doetsch A."/>
            <person name="Huch M."/>
        </authorList>
    </citation>
    <scope>NUCLEOTIDE SEQUENCE [LARGE SCALE GENOMIC DNA]</scope>
    <source>
        <strain evidence="4">DSM 24851</strain>
    </source>
</reference>
<gene>
    <name evidence="3" type="ORF">DMP06_08150</name>
</gene>
<evidence type="ECO:0008006" key="5">
    <source>
        <dbReference type="Google" id="ProtNLM"/>
    </source>
</evidence>
<protein>
    <recommendedName>
        <fullName evidence="5">ABC transporter permease</fullName>
    </recommendedName>
</protein>
<feature type="transmembrane region" description="Helical" evidence="1">
    <location>
        <begin position="231"/>
        <end position="253"/>
    </location>
</feature>
<organism evidence="3 4">
    <name type="scientific">Slackia equolifaciens</name>
    <dbReference type="NCBI Taxonomy" id="498718"/>
    <lineage>
        <taxon>Bacteria</taxon>
        <taxon>Bacillati</taxon>
        <taxon>Actinomycetota</taxon>
        <taxon>Coriobacteriia</taxon>
        <taxon>Eggerthellales</taxon>
        <taxon>Eggerthellaceae</taxon>
        <taxon>Slackia</taxon>
    </lineage>
</organism>
<evidence type="ECO:0000313" key="4">
    <source>
        <dbReference type="Proteomes" id="UP000269591"/>
    </source>
</evidence>
<feature type="chain" id="PRO_5018001981" description="ABC transporter permease" evidence="2">
    <location>
        <begin position="22"/>
        <end position="258"/>
    </location>
</feature>